<name>A0ABP4JZW1_9MICO</name>
<evidence type="ECO:0000256" key="1">
    <source>
        <dbReference type="ARBA" id="ARBA00022801"/>
    </source>
</evidence>
<organism evidence="3 4">
    <name type="scientific">Curtobacterium herbarum</name>
    <dbReference type="NCBI Taxonomy" id="150122"/>
    <lineage>
        <taxon>Bacteria</taxon>
        <taxon>Bacillati</taxon>
        <taxon>Actinomycetota</taxon>
        <taxon>Actinomycetes</taxon>
        <taxon>Micrococcales</taxon>
        <taxon>Microbacteriaceae</taxon>
        <taxon>Curtobacterium</taxon>
    </lineage>
</organism>
<dbReference type="InterPro" id="IPR036380">
    <property type="entry name" value="Isochorismatase-like_sf"/>
</dbReference>
<dbReference type="EMBL" id="BAAAJX010000002">
    <property type="protein sequence ID" value="GAA1491960.1"/>
    <property type="molecule type" value="Genomic_DNA"/>
</dbReference>
<keyword evidence="4" id="KW-1185">Reference proteome</keyword>
<dbReference type="PANTHER" id="PTHR43540">
    <property type="entry name" value="PEROXYUREIDOACRYLATE/UREIDOACRYLATE AMIDOHYDROLASE-RELATED"/>
    <property type="match status" value="1"/>
</dbReference>
<dbReference type="InterPro" id="IPR050272">
    <property type="entry name" value="Isochorismatase-like_hydrls"/>
</dbReference>
<keyword evidence="1 3" id="KW-0378">Hydrolase</keyword>
<protein>
    <submittedName>
        <fullName evidence="3">Cysteine hydrolase family protein</fullName>
    </submittedName>
</protein>
<accession>A0ABP4JZW1</accession>
<dbReference type="SUPFAM" id="SSF52499">
    <property type="entry name" value="Isochorismatase-like hydrolases"/>
    <property type="match status" value="1"/>
</dbReference>
<dbReference type="RefSeq" id="WP_204609248.1">
    <property type="nucleotide sequence ID" value="NZ_BAAAJX010000002.1"/>
</dbReference>
<comment type="caution">
    <text evidence="3">The sequence shown here is derived from an EMBL/GenBank/DDBJ whole genome shotgun (WGS) entry which is preliminary data.</text>
</comment>
<sequence length="190" mass="20522">MTLATSDTTETSTTVLLVIDLQQGVVRGCFDADGVLRRTAQLVDRARTEGVAVVWVQDHGSFAEGTAAWRLAAPLVRLDGEPLVRKEYRDSFVETDLADVLDALGARHLVVAGAQSDYCVRTTTQAAAARGFDVTLVADAHTTTDAEHDGVAITGEQVVAHTNMFFGGLRYPGRRFAAVPHDRVRLVSDR</sequence>
<gene>
    <name evidence="3" type="ORF">GCM10009627_03060</name>
</gene>
<reference evidence="4" key="1">
    <citation type="journal article" date="2019" name="Int. J. Syst. Evol. Microbiol.">
        <title>The Global Catalogue of Microorganisms (GCM) 10K type strain sequencing project: providing services to taxonomists for standard genome sequencing and annotation.</title>
        <authorList>
            <consortium name="The Broad Institute Genomics Platform"/>
            <consortium name="The Broad Institute Genome Sequencing Center for Infectious Disease"/>
            <person name="Wu L."/>
            <person name="Ma J."/>
        </authorList>
    </citation>
    <scope>NUCLEOTIDE SEQUENCE [LARGE SCALE GENOMIC DNA]</scope>
    <source>
        <strain evidence="4">JCM 12140</strain>
    </source>
</reference>
<dbReference type="Pfam" id="PF00857">
    <property type="entry name" value="Isochorismatase"/>
    <property type="match status" value="1"/>
</dbReference>
<dbReference type="Gene3D" id="3.40.50.850">
    <property type="entry name" value="Isochorismatase-like"/>
    <property type="match status" value="1"/>
</dbReference>
<evidence type="ECO:0000313" key="3">
    <source>
        <dbReference type="EMBL" id="GAA1491960.1"/>
    </source>
</evidence>
<evidence type="ECO:0000259" key="2">
    <source>
        <dbReference type="Pfam" id="PF00857"/>
    </source>
</evidence>
<evidence type="ECO:0000313" key="4">
    <source>
        <dbReference type="Proteomes" id="UP001501742"/>
    </source>
</evidence>
<dbReference type="GO" id="GO:0016787">
    <property type="term" value="F:hydrolase activity"/>
    <property type="evidence" value="ECO:0007669"/>
    <property type="project" value="UniProtKB-KW"/>
</dbReference>
<proteinExistence type="predicted"/>
<feature type="domain" description="Isochorismatase-like" evidence="2">
    <location>
        <begin position="14"/>
        <end position="152"/>
    </location>
</feature>
<dbReference type="Proteomes" id="UP001501742">
    <property type="component" value="Unassembled WGS sequence"/>
</dbReference>
<dbReference type="InterPro" id="IPR000868">
    <property type="entry name" value="Isochorismatase-like_dom"/>
</dbReference>
<dbReference type="PANTHER" id="PTHR43540:SF1">
    <property type="entry name" value="ISOCHORISMATASE HYDROLASE"/>
    <property type="match status" value="1"/>
</dbReference>